<accession>A0A151WPB7</accession>
<dbReference type="STRING" id="64791.A0A151WPB7"/>
<evidence type="ECO:0000313" key="2">
    <source>
        <dbReference type="EMBL" id="KYQ49643.1"/>
    </source>
</evidence>
<feature type="compositionally biased region" description="Basic and acidic residues" evidence="1">
    <location>
        <begin position="274"/>
        <end position="283"/>
    </location>
</feature>
<name>A0A151WPB7_9HYME</name>
<proteinExistence type="predicted"/>
<keyword evidence="3" id="KW-1185">Reference proteome</keyword>
<dbReference type="EMBL" id="KQ982887">
    <property type="protein sequence ID" value="KYQ49643.1"/>
    <property type="molecule type" value="Genomic_DNA"/>
</dbReference>
<evidence type="ECO:0000256" key="1">
    <source>
        <dbReference type="SAM" id="MobiDB-lite"/>
    </source>
</evidence>
<dbReference type="InterPro" id="IPR045249">
    <property type="entry name" value="HARBI1-like"/>
</dbReference>
<dbReference type="AlphaFoldDB" id="A0A151WPB7"/>
<gene>
    <name evidence="2" type="ORF">ALC60_11276</name>
</gene>
<protein>
    <submittedName>
        <fullName evidence="2">Putative nuclease HARBI1</fullName>
    </submittedName>
</protein>
<dbReference type="PANTHER" id="PTHR22930:SF85">
    <property type="entry name" value="GH03217P-RELATED"/>
    <property type="match status" value="1"/>
</dbReference>
<reference evidence="2 3" key="1">
    <citation type="submission" date="2015-09" db="EMBL/GenBank/DDBJ databases">
        <title>Trachymyrmex zeteki WGS genome.</title>
        <authorList>
            <person name="Nygaard S."/>
            <person name="Hu H."/>
            <person name="Boomsma J."/>
            <person name="Zhang G."/>
        </authorList>
    </citation>
    <scope>NUCLEOTIDE SEQUENCE [LARGE SCALE GENOMIC DNA]</scope>
    <source>
        <strain evidence="2">Tzet28-1</strain>
        <tissue evidence="2">Whole body</tissue>
    </source>
</reference>
<evidence type="ECO:0000313" key="3">
    <source>
        <dbReference type="Proteomes" id="UP000075809"/>
    </source>
</evidence>
<dbReference type="PANTHER" id="PTHR22930">
    <property type="match status" value="1"/>
</dbReference>
<dbReference type="Proteomes" id="UP000075809">
    <property type="component" value="Unassembled WGS sequence"/>
</dbReference>
<sequence length="337" mass="38473">EESDNEDFEMLLTTIHLKEKPNHIVGYMENIANFTNTEFQRHFGLSLEAFKNLLEQVGPLLKSPGNEIKQPGRPLIDARKQLFSVIWILATPDLYRSVGERFDMTKSSLSTCFVRVINGLCTIAPQIIKWPQGIEIDAITEKFEKTILFELHVIGAIDGTYIPIKAPKVDAESYINRKCFHAITLQGICGREHRCAKKCPRCYAFPSCEGSSAELVRICNDCGRFAKSNPRHNCDVIFCKICLSLQTSNHSCYMQPLRRKVTVEDTGEGTSAETLREEKRVNDENDVESVNDARSKKDRVAFVFYDFETRQDERLDAQRNGERKDTHTDSLRRATNL</sequence>
<feature type="region of interest" description="Disordered" evidence="1">
    <location>
        <begin position="315"/>
        <end position="337"/>
    </location>
</feature>
<organism evidence="2 3">
    <name type="scientific">Mycetomoellerius zeteki</name>
    <dbReference type="NCBI Taxonomy" id="64791"/>
    <lineage>
        <taxon>Eukaryota</taxon>
        <taxon>Metazoa</taxon>
        <taxon>Ecdysozoa</taxon>
        <taxon>Arthropoda</taxon>
        <taxon>Hexapoda</taxon>
        <taxon>Insecta</taxon>
        <taxon>Pterygota</taxon>
        <taxon>Neoptera</taxon>
        <taxon>Endopterygota</taxon>
        <taxon>Hymenoptera</taxon>
        <taxon>Apocrita</taxon>
        <taxon>Aculeata</taxon>
        <taxon>Formicoidea</taxon>
        <taxon>Formicidae</taxon>
        <taxon>Myrmicinae</taxon>
        <taxon>Mycetomoellerius</taxon>
    </lineage>
</organism>
<feature type="region of interest" description="Disordered" evidence="1">
    <location>
        <begin position="264"/>
        <end position="292"/>
    </location>
</feature>
<feature type="non-terminal residue" evidence="2">
    <location>
        <position position="1"/>
    </location>
</feature>